<evidence type="ECO:0000259" key="1">
    <source>
        <dbReference type="Pfam" id="PF01208"/>
    </source>
</evidence>
<dbReference type="InterPro" id="IPR052024">
    <property type="entry name" value="Methanogen_methyltrans"/>
</dbReference>
<dbReference type="RefSeq" id="WP_054735676.1">
    <property type="nucleotide sequence ID" value="NZ_AYZM01000001.1"/>
</dbReference>
<dbReference type="PANTHER" id="PTHR47099:SF1">
    <property type="entry name" value="METHYLCOBAMIDE:COM METHYLTRANSFERASE MTBA"/>
    <property type="match status" value="1"/>
</dbReference>
<reference evidence="2 3" key="1">
    <citation type="journal article" date="2015" name="Genome Announc.">
        <title>Expanding the biotechnology potential of lactobacilli through comparative genomics of 213 strains and associated genera.</title>
        <authorList>
            <person name="Sun Z."/>
            <person name="Harris H.M."/>
            <person name="McCann A."/>
            <person name="Guo C."/>
            <person name="Argimon S."/>
            <person name="Zhang W."/>
            <person name="Yang X."/>
            <person name="Jeffery I.B."/>
            <person name="Cooney J.C."/>
            <person name="Kagawa T.F."/>
            <person name="Liu W."/>
            <person name="Song Y."/>
            <person name="Salvetti E."/>
            <person name="Wrobel A."/>
            <person name="Rasinkangas P."/>
            <person name="Parkhill J."/>
            <person name="Rea M.C."/>
            <person name="O'Sullivan O."/>
            <person name="Ritari J."/>
            <person name="Douillard F.P."/>
            <person name="Paul Ross R."/>
            <person name="Yang R."/>
            <person name="Briner A.E."/>
            <person name="Felis G.E."/>
            <person name="de Vos W.M."/>
            <person name="Barrangou R."/>
            <person name="Klaenhammer T.R."/>
            <person name="Caufield P.W."/>
            <person name="Cui Y."/>
            <person name="Zhang H."/>
            <person name="O'Toole P.W."/>
        </authorList>
    </citation>
    <scope>NUCLEOTIDE SEQUENCE [LARGE SCALE GENOMIC DNA]</scope>
    <source>
        <strain evidence="2 3">DSM 23365</strain>
    </source>
</reference>
<feature type="domain" description="Uroporphyrinogen decarboxylase (URO-D)" evidence="1">
    <location>
        <begin position="18"/>
        <end position="335"/>
    </location>
</feature>
<dbReference type="STRING" id="1423804.FD14_GL000700"/>
<protein>
    <recommendedName>
        <fullName evidence="1">Uroporphyrinogen decarboxylase (URO-D) domain-containing protein</fullName>
    </recommendedName>
</protein>
<dbReference type="SUPFAM" id="SSF51726">
    <property type="entry name" value="UROD/MetE-like"/>
    <property type="match status" value="1"/>
</dbReference>
<evidence type="ECO:0000313" key="3">
    <source>
        <dbReference type="Proteomes" id="UP000051442"/>
    </source>
</evidence>
<dbReference type="Proteomes" id="UP000051442">
    <property type="component" value="Unassembled WGS sequence"/>
</dbReference>
<dbReference type="PATRIC" id="fig|1423804.4.peg.751"/>
<keyword evidence="3" id="KW-1185">Reference proteome</keyword>
<accession>A0A0R2FL46</accession>
<dbReference type="OrthoDB" id="7375127at2"/>
<dbReference type="GO" id="GO:0006779">
    <property type="term" value="P:porphyrin-containing compound biosynthetic process"/>
    <property type="evidence" value="ECO:0007669"/>
    <property type="project" value="InterPro"/>
</dbReference>
<dbReference type="InterPro" id="IPR000257">
    <property type="entry name" value="Uroporphyrinogen_deCOase"/>
</dbReference>
<dbReference type="EMBL" id="AYZM01000001">
    <property type="protein sequence ID" value="KRN27061.1"/>
    <property type="molecule type" value="Genomic_DNA"/>
</dbReference>
<name>A0A0R2FL46_9LACO</name>
<comment type="caution">
    <text evidence="2">The sequence shown here is derived from an EMBL/GenBank/DDBJ whole genome shotgun (WGS) entry which is preliminary data.</text>
</comment>
<sequence length="347" mass="39232">MNHVERIKATLKGQPVDRVAVNLWVHMPEYDQSPRLLARKQVEYAKKYDFDFIKLMPFGLYGVEDYGAEVTYFAQRDHPAILNRPGILNYKDWERIEPLPGRYGTYGKQVELAQYVGELSKGQFPFIQTIFNPLTTALKLAGNRLILDIKEHPESVKQALQALAETTINFVNENINAGVDGFFYATQTATSNFFTREEYLEFGRPFDLEVLDAFKDKTWFNVAHIHGDNTYFDLIEDYPVQALNWHDRSVSPTLAEARKLTDKVLIGGLHELPYYNEAGKVEKPSILVTGSPEAVENHVHEAIDEVNGHGLIIGPGCVASQLVPEQNIYALRSAVNFDSGRLAAEGR</sequence>
<organism evidence="2 3">
    <name type="scientific">Secundilactobacillus similis DSM 23365 = JCM 2765</name>
    <dbReference type="NCBI Taxonomy" id="1423804"/>
    <lineage>
        <taxon>Bacteria</taxon>
        <taxon>Bacillati</taxon>
        <taxon>Bacillota</taxon>
        <taxon>Bacilli</taxon>
        <taxon>Lactobacillales</taxon>
        <taxon>Lactobacillaceae</taxon>
        <taxon>Secundilactobacillus</taxon>
    </lineage>
</organism>
<dbReference type="Gene3D" id="3.20.20.210">
    <property type="match status" value="1"/>
</dbReference>
<dbReference type="AlphaFoldDB" id="A0A0R2FL46"/>
<dbReference type="InterPro" id="IPR038071">
    <property type="entry name" value="UROD/MetE-like_sf"/>
</dbReference>
<gene>
    <name evidence="2" type="ORF">FD14_GL000700</name>
</gene>
<dbReference type="PANTHER" id="PTHR47099">
    <property type="entry name" value="METHYLCOBAMIDE:COM METHYLTRANSFERASE MTBA"/>
    <property type="match status" value="1"/>
</dbReference>
<dbReference type="Pfam" id="PF01208">
    <property type="entry name" value="URO-D"/>
    <property type="match status" value="1"/>
</dbReference>
<evidence type="ECO:0000313" key="2">
    <source>
        <dbReference type="EMBL" id="KRN27061.1"/>
    </source>
</evidence>
<proteinExistence type="predicted"/>
<dbReference type="GO" id="GO:0004853">
    <property type="term" value="F:uroporphyrinogen decarboxylase activity"/>
    <property type="evidence" value="ECO:0007669"/>
    <property type="project" value="InterPro"/>
</dbReference>